<feature type="domain" description="Cytochrome c-type biogenesis protein CcmF C-terminal" evidence="5">
    <location>
        <begin position="350"/>
        <end position="559"/>
    </location>
</feature>
<sequence>MDTKYIGEHLLPGQIGHFAAVLAFIAAILASISYFMAVQSKDDLLKDSWKKLARWAFIIQALAVFTTFGSLYYALYNHYFEYKYVWRNSSRDLPVSYLLSSFWADQEGSFLLWSIWHSVLGLLLIRFAKKWEAPVMATLSFAQIFLGSMLIGIYILDYRVGSNPFLLLRLAEENQGLPWVANANYLDFIKDGNGLNLSLQNYWMVIHPPVLFLGFASTIIPFAYAFAGLWTREYKEWIKPALPWSLFSAMILGTGIMMGAAWAYESLTFGGYWAWDPVENASLVPWLTLVAGIHTLLAFKFSGHALKPTFFFFFITFVLILYSTFLTRSGVLGDTSVHSFTDLGMSGQLLVYMAVFVVPAFALLIVRRKEIPDAKKDPSSYSREFWLFIGALILMIAAIQITFTTSIPVWNKIINGLGIKKLFGLEQDIAPPSDSVFHYNKIQIFVAIVLGVLTAIVQYLKYKDTPKGHFVKKIGIPTVISLVITGLIGVFGDINYDAYGAGFLSAIYMMLFTSVYAIVANAMFIIIGQKGKLRVAGGSVAHVGFGMVLLGILISSSRKEVISIDRMKMLDGGFFGKESKENPRENLMLPKNFPVQMGDYHVTYAGDSLAEGDAKTYYLVRYERRDPSNGNIVEKFTLHPDAFLSNKGQQQLTPNPDSKHYLTKDIFTYITAVPIKDAGSDTAQYNNHDIAPGDSVFFANGYIILEGIQPQPQNRNYTPQPNDLAVGAQLRVVTKNNEQYNLMPVYSLRDSSYEVIVPDTVAPLSLYVKFSKVLPKEKKIQIQVKESDTFKDYIVMKAFIFPYINVLWLGILVMVFGFIMSIVQRVKANKSKSIQS</sequence>
<dbReference type="InterPro" id="IPR032523">
    <property type="entry name" value="CcmF_C"/>
</dbReference>
<evidence type="ECO:0000259" key="5">
    <source>
        <dbReference type="Pfam" id="PF16327"/>
    </source>
</evidence>
<evidence type="ECO:0000256" key="2">
    <source>
        <dbReference type="ARBA" id="ARBA00022748"/>
    </source>
</evidence>
<dbReference type="Proteomes" id="UP000318815">
    <property type="component" value="Unassembled WGS sequence"/>
</dbReference>
<name>A0A5C6LNN9_9BACT</name>
<dbReference type="AlphaFoldDB" id="A0A5C6LNN9"/>
<feature type="transmembrane region" description="Helical" evidence="3">
    <location>
        <begin position="345"/>
        <end position="365"/>
    </location>
</feature>
<feature type="transmembrane region" description="Helical" evidence="3">
    <location>
        <begin position="283"/>
        <end position="301"/>
    </location>
</feature>
<feature type="transmembrane region" description="Helical" evidence="3">
    <location>
        <begin position="385"/>
        <end position="403"/>
    </location>
</feature>
<dbReference type="GO" id="GO:0017004">
    <property type="term" value="P:cytochrome complex assembly"/>
    <property type="evidence" value="ECO:0007669"/>
    <property type="project" value="UniProtKB-KW"/>
</dbReference>
<feature type="transmembrane region" description="Helical" evidence="3">
    <location>
        <begin position="800"/>
        <end position="823"/>
    </location>
</feature>
<feature type="transmembrane region" description="Helical" evidence="3">
    <location>
        <begin position="110"/>
        <end position="128"/>
    </location>
</feature>
<dbReference type="GO" id="GO:0016020">
    <property type="term" value="C:membrane"/>
    <property type="evidence" value="ECO:0007669"/>
    <property type="project" value="InterPro"/>
</dbReference>
<keyword evidence="7" id="KW-1185">Reference proteome</keyword>
<feature type="transmembrane region" description="Helical" evidence="3">
    <location>
        <begin position="210"/>
        <end position="230"/>
    </location>
</feature>
<dbReference type="PRINTS" id="PR01410">
    <property type="entry name" value="CCBIOGENESIS"/>
</dbReference>
<feature type="domain" description="Cytochrome c assembly protein" evidence="4">
    <location>
        <begin position="103"/>
        <end position="329"/>
    </location>
</feature>
<evidence type="ECO:0000259" key="4">
    <source>
        <dbReference type="Pfam" id="PF01578"/>
    </source>
</evidence>
<accession>A0A5C6LNN9</accession>
<dbReference type="EMBL" id="VOHS01000021">
    <property type="protein sequence ID" value="TWV98910.1"/>
    <property type="molecule type" value="Genomic_DNA"/>
</dbReference>
<reference evidence="6 7" key="1">
    <citation type="submission" date="2019-08" db="EMBL/GenBank/DDBJ databases">
        <title>Whole genome sequencing of chitin degrading bacteria Chitinophaga pinensis YS16.</title>
        <authorList>
            <person name="Singh R.P."/>
            <person name="Manchanda G."/>
            <person name="Maurya I.K."/>
            <person name="Joshi N.K."/>
            <person name="Srivastava A.K."/>
        </authorList>
    </citation>
    <scope>NUCLEOTIDE SEQUENCE [LARGE SCALE GENOMIC DNA]</scope>
    <source>
        <strain evidence="6 7">YS-16</strain>
    </source>
</reference>
<evidence type="ECO:0000256" key="1">
    <source>
        <dbReference type="ARBA" id="ARBA00009186"/>
    </source>
</evidence>
<keyword evidence="3" id="KW-0812">Transmembrane</keyword>
<comment type="caution">
    <text evidence="6">The sequence shown here is derived from an EMBL/GenBank/DDBJ whole genome shotgun (WGS) entry which is preliminary data.</text>
</comment>
<protein>
    <submittedName>
        <fullName evidence="6">Cytochrome c assembly protein</fullName>
    </submittedName>
</protein>
<gene>
    <name evidence="6" type="ORF">FEF09_19445</name>
</gene>
<keyword evidence="2" id="KW-0201">Cytochrome c-type biogenesis</keyword>
<keyword evidence="3" id="KW-0472">Membrane</keyword>
<comment type="similarity">
    <text evidence="1">Belongs to the CcmF/CycK/Ccl1/NrfE/CcsA family.</text>
</comment>
<dbReference type="OrthoDB" id="9761451at2"/>
<dbReference type="InterPro" id="IPR003567">
    <property type="entry name" value="Cyt_c_biogenesis"/>
</dbReference>
<dbReference type="Pfam" id="PF01578">
    <property type="entry name" value="Cytochrom_C_asm"/>
    <property type="match status" value="1"/>
</dbReference>
<feature type="transmembrane region" description="Helical" evidence="3">
    <location>
        <begin position="535"/>
        <end position="554"/>
    </location>
</feature>
<feature type="transmembrane region" description="Helical" evidence="3">
    <location>
        <begin position="55"/>
        <end position="75"/>
    </location>
</feature>
<evidence type="ECO:0000313" key="6">
    <source>
        <dbReference type="EMBL" id="TWV98910.1"/>
    </source>
</evidence>
<feature type="transmembrane region" description="Helical" evidence="3">
    <location>
        <begin position="242"/>
        <end position="263"/>
    </location>
</feature>
<dbReference type="GO" id="GO:0020037">
    <property type="term" value="F:heme binding"/>
    <property type="evidence" value="ECO:0007669"/>
    <property type="project" value="InterPro"/>
</dbReference>
<organism evidence="6 7">
    <name type="scientific">Chitinophaga pinensis</name>
    <dbReference type="NCBI Taxonomy" id="79329"/>
    <lineage>
        <taxon>Bacteria</taxon>
        <taxon>Pseudomonadati</taxon>
        <taxon>Bacteroidota</taxon>
        <taxon>Chitinophagia</taxon>
        <taxon>Chitinophagales</taxon>
        <taxon>Chitinophagaceae</taxon>
        <taxon>Chitinophaga</taxon>
    </lineage>
</organism>
<dbReference type="PANTHER" id="PTHR43653">
    <property type="entry name" value="CYTOCHROME C ASSEMBLY PROTEIN-RELATED"/>
    <property type="match status" value="1"/>
</dbReference>
<feature type="transmembrane region" description="Helical" evidence="3">
    <location>
        <begin position="15"/>
        <end position="35"/>
    </location>
</feature>
<feature type="transmembrane region" description="Helical" evidence="3">
    <location>
        <begin position="135"/>
        <end position="156"/>
    </location>
</feature>
<feature type="transmembrane region" description="Helical" evidence="3">
    <location>
        <begin position="442"/>
        <end position="462"/>
    </location>
</feature>
<dbReference type="InterPro" id="IPR002541">
    <property type="entry name" value="Cyt_c_assembly"/>
</dbReference>
<feature type="transmembrane region" description="Helical" evidence="3">
    <location>
        <begin position="308"/>
        <end position="325"/>
    </location>
</feature>
<feature type="transmembrane region" description="Helical" evidence="3">
    <location>
        <begin position="474"/>
        <end position="494"/>
    </location>
</feature>
<feature type="transmembrane region" description="Helical" evidence="3">
    <location>
        <begin position="506"/>
        <end position="528"/>
    </location>
</feature>
<evidence type="ECO:0000256" key="3">
    <source>
        <dbReference type="SAM" id="Phobius"/>
    </source>
</evidence>
<evidence type="ECO:0000313" key="7">
    <source>
        <dbReference type="Proteomes" id="UP000318815"/>
    </source>
</evidence>
<dbReference type="GO" id="GO:0015232">
    <property type="term" value="F:heme transmembrane transporter activity"/>
    <property type="evidence" value="ECO:0007669"/>
    <property type="project" value="InterPro"/>
</dbReference>
<dbReference type="Pfam" id="PF16327">
    <property type="entry name" value="CcmF_C"/>
    <property type="match status" value="1"/>
</dbReference>
<dbReference type="RefSeq" id="WP_146306661.1">
    <property type="nucleotide sequence ID" value="NZ_VOHS01000021.1"/>
</dbReference>
<proteinExistence type="inferred from homology"/>
<dbReference type="PANTHER" id="PTHR43653:SF1">
    <property type="entry name" value="CYTOCHROME C-TYPE BIOGENESIS PROTEIN CCMF"/>
    <property type="match status" value="1"/>
</dbReference>
<keyword evidence="3" id="KW-1133">Transmembrane helix</keyword>